<dbReference type="Pfam" id="PF00762">
    <property type="entry name" value="Ferrochelatase"/>
    <property type="match status" value="1"/>
</dbReference>
<protein>
    <recommendedName>
        <fullName evidence="6">Ferrochelatase</fullName>
    </recommendedName>
</protein>
<name>A0A381UAM7_9ZZZZ</name>
<dbReference type="PANTHER" id="PTHR11108:SF1">
    <property type="entry name" value="FERROCHELATASE, MITOCHONDRIAL"/>
    <property type="match status" value="1"/>
</dbReference>
<proteinExistence type="predicted"/>
<dbReference type="PANTHER" id="PTHR11108">
    <property type="entry name" value="FERROCHELATASE"/>
    <property type="match status" value="1"/>
</dbReference>
<reference evidence="5" key="1">
    <citation type="submission" date="2018-05" db="EMBL/GenBank/DDBJ databases">
        <authorList>
            <person name="Lanie J.A."/>
            <person name="Ng W.-L."/>
            <person name="Kazmierczak K.M."/>
            <person name="Andrzejewski T.M."/>
            <person name="Davidsen T.M."/>
            <person name="Wayne K.J."/>
            <person name="Tettelin H."/>
            <person name="Glass J.I."/>
            <person name="Rusch D."/>
            <person name="Podicherti R."/>
            <person name="Tsui H.-C.T."/>
            <person name="Winkler M.E."/>
        </authorList>
    </citation>
    <scope>NUCLEOTIDE SEQUENCE</scope>
</reference>
<accession>A0A381UAM7</accession>
<evidence type="ECO:0000256" key="3">
    <source>
        <dbReference type="ARBA" id="ARBA00023239"/>
    </source>
</evidence>
<dbReference type="SUPFAM" id="SSF53800">
    <property type="entry name" value="Chelatase"/>
    <property type="match status" value="1"/>
</dbReference>
<keyword evidence="1" id="KW-0408">Iron</keyword>
<evidence type="ECO:0000256" key="1">
    <source>
        <dbReference type="ARBA" id="ARBA00023004"/>
    </source>
</evidence>
<evidence type="ECO:0000313" key="5">
    <source>
        <dbReference type="EMBL" id="SVA25282.1"/>
    </source>
</evidence>
<keyword evidence="2" id="KW-0350">Heme biosynthesis</keyword>
<organism evidence="5">
    <name type="scientific">marine metagenome</name>
    <dbReference type="NCBI Taxonomy" id="408172"/>
    <lineage>
        <taxon>unclassified sequences</taxon>
        <taxon>metagenomes</taxon>
        <taxon>ecological metagenomes</taxon>
    </lineage>
</organism>
<dbReference type="CDD" id="cd00419">
    <property type="entry name" value="Ferrochelatase_C"/>
    <property type="match status" value="1"/>
</dbReference>
<dbReference type="InterPro" id="IPR001015">
    <property type="entry name" value="Ferrochelatase"/>
</dbReference>
<evidence type="ECO:0000256" key="4">
    <source>
        <dbReference type="ARBA" id="ARBA00023244"/>
    </source>
</evidence>
<evidence type="ECO:0000256" key="2">
    <source>
        <dbReference type="ARBA" id="ARBA00023133"/>
    </source>
</evidence>
<dbReference type="Gene3D" id="3.40.50.1400">
    <property type="match status" value="2"/>
</dbReference>
<dbReference type="GO" id="GO:0004325">
    <property type="term" value="F:ferrochelatase activity"/>
    <property type="evidence" value="ECO:0007669"/>
    <property type="project" value="InterPro"/>
</dbReference>
<evidence type="ECO:0008006" key="6">
    <source>
        <dbReference type="Google" id="ProtNLM"/>
    </source>
</evidence>
<dbReference type="AlphaFoldDB" id="A0A381UAM7"/>
<dbReference type="NCBIfam" id="TIGR00109">
    <property type="entry name" value="hemH"/>
    <property type="match status" value="1"/>
</dbReference>
<dbReference type="EMBL" id="UINC01006070">
    <property type="protein sequence ID" value="SVA25282.1"/>
    <property type="molecule type" value="Genomic_DNA"/>
</dbReference>
<dbReference type="GO" id="GO:0006783">
    <property type="term" value="P:heme biosynthetic process"/>
    <property type="evidence" value="ECO:0007669"/>
    <property type="project" value="UniProtKB-KW"/>
</dbReference>
<sequence>MHTRKLIAALRTELDTQGPELPIYWGNRNWHPLLADTMRQMTTDGVKRAITFVTSNFSSYSGCRKYREDLYEATHGLENPPHIDKLRLGYNHPNFIKAFSECVQDALKKIPEKGRKKSLVLFTAHSLPESMAHQTSYQKQLKESCQLIGDALGHQHWRLVYQSNNASYGKETWLGPDVCDALAEAKKENIRDVVVAPIGFVCDHLEVLLDLDTDARQRAQEIDLNMIRASTVGTHPDFVRMIRDLIYERMMENPLRPALGPGGPSHDYCPANCCLSGRPGEPKPTLCGTPI</sequence>
<gene>
    <name evidence="5" type="ORF">METZ01_LOCUS78136</name>
</gene>
<dbReference type="InterPro" id="IPR033644">
    <property type="entry name" value="Ferrochelatase_C"/>
</dbReference>
<keyword evidence="3" id="KW-0456">Lyase</keyword>
<keyword evidence="4" id="KW-0627">Porphyrin biosynthesis</keyword>